<feature type="compositionally biased region" description="Low complexity" evidence="1">
    <location>
        <begin position="1"/>
        <end position="15"/>
    </location>
</feature>
<keyword evidence="3" id="KW-1185">Reference proteome</keyword>
<evidence type="ECO:0000256" key="1">
    <source>
        <dbReference type="SAM" id="MobiDB-lite"/>
    </source>
</evidence>
<comment type="caution">
    <text evidence="2">The sequence shown here is derived from an EMBL/GenBank/DDBJ whole genome shotgun (WGS) entry which is preliminary data.</text>
</comment>
<feature type="compositionally biased region" description="Polar residues" evidence="1">
    <location>
        <begin position="41"/>
        <end position="53"/>
    </location>
</feature>
<feature type="region of interest" description="Disordered" evidence="1">
    <location>
        <begin position="1"/>
        <end position="93"/>
    </location>
</feature>
<evidence type="ECO:0000313" key="2">
    <source>
        <dbReference type="EMBL" id="KAK6340331.1"/>
    </source>
</evidence>
<feature type="region of interest" description="Disordered" evidence="1">
    <location>
        <begin position="129"/>
        <end position="149"/>
    </location>
</feature>
<sequence length="163" mass="17893">MAPATNSSSSSSFNSHLLTPSYAVPIEDGKITAPASRRRQLPQSNDSNCSVNNIRGKRILQASESEELPNHDEVEDGPGTRSCTPPVEDSSQSSFFGLSQEYSFTQNENDDDTLARANPLLQSFVESLPETAFSESRPQSGRSGLDRYLATPRRGDAVRYFYP</sequence>
<feature type="compositionally biased region" description="Polar residues" evidence="1">
    <location>
        <begin position="133"/>
        <end position="142"/>
    </location>
</feature>
<reference evidence="2 3" key="1">
    <citation type="submission" date="2019-10" db="EMBL/GenBank/DDBJ databases">
        <authorList>
            <person name="Palmer J.M."/>
        </authorList>
    </citation>
    <scope>NUCLEOTIDE SEQUENCE [LARGE SCALE GENOMIC DNA]</scope>
    <source>
        <strain evidence="2 3">TWF730</strain>
    </source>
</reference>
<name>A0AAV9UGZ1_9PEZI</name>
<proteinExistence type="predicted"/>
<gene>
    <name evidence="2" type="ORF">TWF730_002094</name>
</gene>
<evidence type="ECO:0000313" key="3">
    <source>
        <dbReference type="Proteomes" id="UP001373714"/>
    </source>
</evidence>
<protein>
    <submittedName>
        <fullName evidence="2">Uncharacterized protein</fullName>
    </submittedName>
</protein>
<organism evidence="2 3">
    <name type="scientific">Orbilia blumenaviensis</name>
    <dbReference type="NCBI Taxonomy" id="1796055"/>
    <lineage>
        <taxon>Eukaryota</taxon>
        <taxon>Fungi</taxon>
        <taxon>Dikarya</taxon>
        <taxon>Ascomycota</taxon>
        <taxon>Pezizomycotina</taxon>
        <taxon>Orbiliomycetes</taxon>
        <taxon>Orbiliales</taxon>
        <taxon>Orbiliaceae</taxon>
        <taxon>Orbilia</taxon>
    </lineage>
</organism>
<dbReference type="AlphaFoldDB" id="A0AAV9UGZ1"/>
<accession>A0AAV9UGZ1</accession>
<dbReference type="EMBL" id="JAVHNS010000011">
    <property type="protein sequence ID" value="KAK6340331.1"/>
    <property type="molecule type" value="Genomic_DNA"/>
</dbReference>
<dbReference type="Proteomes" id="UP001373714">
    <property type="component" value="Unassembled WGS sequence"/>
</dbReference>